<keyword evidence="3" id="KW-1185">Reference proteome</keyword>
<dbReference type="EMBL" id="JAINUG010000011">
    <property type="protein sequence ID" value="KAJ8414913.1"/>
    <property type="molecule type" value="Genomic_DNA"/>
</dbReference>
<evidence type="ECO:0000313" key="3">
    <source>
        <dbReference type="Proteomes" id="UP001221898"/>
    </source>
</evidence>
<name>A0AAD7WZR4_9TELE</name>
<accession>A0AAD7WZR4</accession>
<feature type="compositionally biased region" description="Low complexity" evidence="1">
    <location>
        <begin position="14"/>
        <end position="28"/>
    </location>
</feature>
<proteinExistence type="predicted"/>
<comment type="caution">
    <text evidence="2">The sequence shown here is derived from an EMBL/GenBank/DDBJ whole genome shotgun (WGS) entry which is preliminary data.</text>
</comment>
<gene>
    <name evidence="2" type="ORF">AAFF_G00024360</name>
</gene>
<evidence type="ECO:0000313" key="2">
    <source>
        <dbReference type="EMBL" id="KAJ8414913.1"/>
    </source>
</evidence>
<dbReference type="AlphaFoldDB" id="A0AAD7WZR4"/>
<evidence type="ECO:0000256" key="1">
    <source>
        <dbReference type="SAM" id="MobiDB-lite"/>
    </source>
</evidence>
<protein>
    <submittedName>
        <fullName evidence="2">Uncharacterized protein</fullName>
    </submittedName>
</protein>
<feature type="compositionally biased region" description="Low complexity" evidence="1">
    <location>
        <begin position="37"/>
        <end position="47"/>
    </location>
</feature>
<feature type="region of interest" description="Disordered" evidence="1">
    <location>
        <begin position="11"/>
        <end position="69"/>
    </location>
</feature>
<reference evidence="2" key="1">
    <citation type="journal article" date="2023" name="Science">
        <title>Genome structures resolve the early diversification of teleost fishes.</title>
        <authorList>
            <person name="Parey E."/>
            <person name="Louis A."/>
            <person name="Montfort J."/>
            <person name="Bouchez O."/>
            <person name="Roques C."/>
            <person name="Iampietro C."/>
            <person name="Lluch J."/>
            <person name="Castinel A."/>
            <person name="Donnadieu C."/>
            <person name="Desvignes T."/>
            <person name="Floi Bucao C."/>
            <person name="Jouanno E."/>
            <person name="Wen M."/>
            <person name="Mejri S."/>
            <person name="Dirks R."/>
            <person name="Jansen H."/>
            <person name="Henkel C."/>
            <person name="Chen W.J."/>
            <person name="Zahm M."/>
            <person name="Cabau C."/>
            <person name="Klopp C."/>
            <person name="Thompson A.W."/>
            <person name="Robinson-Rechavi M."/>
            <person name="Braasch I."/>
            <person name="Lecointre G."/>
            <person name="Bobe J."/>
            <person name="Postlethwait J.H."/>
            <person name="Berthelot C."/>
            <person name="Roest Crollius H."/>
            <person name="Guiguen Y."/>
        </authorList>
    </citation>
    <scope>NUCLEOTIDE SEQUENCE</scope>
    <source>
        <strain evidence="2">NC1722</strain>
    </source>
</reference>
<organism evidence="2 3">
    <name type="scientific">Aldrovandia affinis</name>
    <dbReference type="NCBI Taxonomy" id="143900"/>
    <lineage>
        <taxon>Eukaryota</taxon>
        <taxon>Metazoa</taxon>
        <taxon>Chordata</taxon>
        <taxon>Craniata</taxon>
        <taxon>Vertebrata</taxon>
        <taxon>Euteleostomi</taxon>
        <taxon>Actinopterygii</taxon>
        <taxon>Neopterygii</taxon>
        <taxon>Teleostei</taxon>
        <taxon>Notacanthiformes</taxon>
        <taxon>Halosauridae</taxon>
        <taxon>Aldrovandia</taxon>
    </lineage>
</organism>
<sequence>MATAAVSIGFNARLAEALPPTPVAAATAQHRKGRTGAGTAPTPETPAVRIGDSAPEKGGQVGAGGAVETSGDRLRECVLDGRWRGQCRVDASSKTGNKTVWTEHN</sequence>
<dbReference type="Proteomes" id="UP001221898">
    <property type="component" value="Unassembled WGS sequence"/>
</dbReference>